<gene>
    <name evidence="2" type="ORF">BPAG_LOCUS2087</name>
</gene>
<feature type="compositionally biased region" description="Polar residues" evidence="1">
    <location>
        <begin position="1"/>
        <end position="12"/>
    </location>
</feature>
<reference evidence="2 3" key="2">
    <citation type="submission" date="2018-11" db="EMBL/GenBank/DDBJ databases">
        <authorList>
            <consortium name="Pathogen Informatics"/>
        </authorList>
    </citation>
    <scope>NUCLEOTIDE SEQUENCE [LARGE SCALE GENOMIC DNA]</scope>
</reference>
<evidence type="ECO:0000313" key="2">
    <source>
        <dbReference type="EMBL" id="VDN83273.1"/>
    </source>
</evidence>
<name>A0A0N4T1R2_BRUPA</name>
<dbReference type="WBParaSite" id="BPAG_0000211701-mRNA-1">
    <property type="protein sequence ID" value="BPAG_0000211701-mRNA-1"/>
    <property type="gene ID" value="BPAG_0000211701"/>
</dbReference>
<feature type="region of interest" description="Disordered" evidence="1">
    <location>
        <begin position="1"/>
        <end position="22"/>
    </location>
</feature>
<evidence type="ECO:0000313" key="3">
    <source>
        <dbReference type="Proteomes" id="UP000278627"/>
    </source>
</evidence>
<sequence length="62" mass="6339">MGRSNRQQQSQEGGEGYWKKIGPPANDLLVNSASKSGIGPGVGFVNAAPTTTPSVPITLSPS</sequence>
<evidence type="ECO:0000313" key="4">
    <source>
        <dbReference type="WBParaSite" id="BPAG_0000211701-mRNA-1"/>
    </source>
</evidence>
<dbReference type="Proteomes" id="UP000278627">
    <property type="component" value="Unassembled WGS sequence"/>
</dbReference>
<dbReference type="AlphaFoldDB" id="A0A0N4T1R2"/>
<evidence type="ECO:0000256" key="1">
    <source>
        <dbReference type="SAM" id="MobiDB-lite"/>
    </source>
</evidence>
<keyword evidence="3" id="KW-1185">Reference proteome</keyword>
<reference evidence="4" key="1">
    <citation type="submission" date="2017-02" db="UniProtKB">
        <authorList>
            <consortium name="WormBaseParasite"/>
        </authorList>
    </citation>
    <scope>IDENTIFICATION</scope>
</reference>
<protein>
    <submittedName>
        <fullName evidence="4">Microtubule-associated protein Jupiter</fullName>
    </submittedName>
</protein>
<proteinExistence type="predicted"/>
<organism evidence="4">
    <name type="scientific">Brugia pahangi</name>
    <name type="common">Filarial nematode worm</name>
    <dbReference type="NCBI Taxonomy" id="6280"/>
    <lineage>
        <taxon>Eukaryota</taxon>
        <taxon>Metazoa</taxon>
        <taxon>Ecdysozoa</taxon>
        <taxon>Nematoda</taxon>
        <taxon>Chromadorea</taxon>
        <taxon>Rhabditida</taxon>
        <taxon>Spirurina</taxon>
        <taxon>Spiruromorpha</taxon>
        <taxon>Filarioidea</taxon>
        <taxon>Onchocercidae</taxon>
        <taxon>Brugia</taxon>
    </lineage>
</organism>
<accession>A0A0N4T1R2</accession>
<dbReference type="EMBL" id="UZAD01000242">
    <property type="protein sequence ID" value="VDN83273.1"/>
    <property type="molecule type" value="Genomic_DNA"/>
</dbReference>